<name>A0A136Q4C5_9FIRM</name>
<evidence type="ECO:0000256" key="1">
    <source>
        <dbReference type="SAM" id="Phobius"/>
    </source>
</evidence>
<keyword evidence="1" id="KW-1133">Transmembrane helix</keyword>
<proteinExistence type="predicted"/>
<reference evidence="2 3" key="1">
    <citation type="submission" date="2016-02" db="EMBL/GenBank/DDBJ databases">
        <authorList>
            <person name="Wen L."/>
            <person name="He K."/>
            <person name="Yang H."/>
        </authorList>
    </citation>
    <scope>NUCLEOTIDE SEQUENCE [LARGE SCALE GENOMIC DNA]</scope>
    <source>
        <strain evidence="2 3">DSM 22607</strain>
    </source>
</reference>
<dbReference type="EMBL" id="LSZW01000061">
    <property type="protein sequence ID" value="KXK65521.1"/>
    <property type="molecule type" value="Genomic_DNA"/>
</dbReference>
<dbReference type="STRING" id="626937.HMPREF3293_01735"/>
<keyword evidence="1" id="KW-0812">Transmembrane</keyword>
<feature type="transmembrane region" description="Helical" evidence="1">
    <location>
        <begin position="20"/>
        <end position="43"/>
    </location>
</feature>
<accession>A0A136Q4C5</accession>
<sequence>MFIFARFYNNPLFNWIYLPFLNFLSAEFLIFLCVFTSFFNYFFEV</sequence>
<dbReference type="Proteomes" id="UP000070366">
    <property type="component" value="Unassembled WGS sequence"/>
</dbReference>
<organism evidence="2 3">
    <name type="scientific">Christensenella minuta</name>
    <dbReference type="NCBI Taxonomy" id="626937"/>
    <lineage>
        <taxon>Bacteria</taxon>
        <taxon>Bacillati</taxon>
        <taxon>Bacillota</taxon>
        <taxon>Clostridia</taxon>
        <taxon>Christensenellales</taxon>
        <taxon>Christensenellaceae</taxon>
        <taxon>Christensenella</taxon>
    </lineage>
</organism>
<dbReference type="AlphaFoldDB" id="A0A136Q4C5"/>
<keyword evidence="1" id="KW-0472">Membrane</keyword>
<evidence type="ECO:0000313" key="2">
    <source>
        <dbReference type="EMBL" id="KXK65521.1"/>
    </source>
</evidence>
<keyword evidence="3" id="KW-1185">Reference proteome</keyword>
<evidence type="ECO:0000313" key="3">
    <source>
        <dbReference type="Proteomes" id="UP000070366"/>
    </source>
</evidence>
<gene>
    <name evidence="2" type="ORF">HMPREF3293_01735</name>
</gene>
<comment type="caution">
    <text evidence="2">The sequence shown here is derived from an EMBL/GenBank/DDBJ whole genome shotgun (WGS) entry which is preliminary data.</text>
</comment>
<protein>
    <submittedName>
        <fullName evidence="2">Uncharacterized protein</fullName>
    </submittedName>
</protein>